<dbReference type="SUPFAM" id="SSF103647">
    <property type="entry name" value="TSP type-3 repeat"/>
    <property type="match status" value="1"/>
</dbReference>
<dbReference type="GO" id="GO:0005509">
    <property type="term" value="F:calcium ion binding"/>
    <property type="evidence" value="ECO:0007669"/>
    <property type="project" value="InterPro"/>
</dbReference>
<name>A0A1J5U9X5_9ARCH</name>
<dbReference type="InterPro" id="IPR016187">
    <property type="entry name" value="CTDL_fold"/>
</dbReference>
<dbReference type="InterPro" id="IPR028974">
    <property type="entry name" value="TSP_type-3_rpt"/>
</dbReference>
<accession>A0A1J5U9X5</accession>
<dbReference type="STRING" id="1888995.BD935_03440"/>
<dbReference type="SUPFAM" id="SSF56436">
    <property type="entry name" value="C-type lectin-like"/>
    <property type="match status" value="1"/>
</dbReference>
<comment type="caution">
    <text evidence="3">The sequence shown here is derived from an EMBL/GenBank/DDBJ whole genome shotgun (WGS) entry which is preliminary data.</text>
</comment>
<feature type="region of interest" description="Disordered" evidence="1">
    <location>
        <begin position="511"/>
        <end position="567"/>
    </location>
</feature>
<evidence type="ECO:0000313" key="4">
    <source>
        <dbReference type="Proteomes" id="UP000183080"/>
    </source>
</evidence>
<evidence type="ECO:0000313" key="3">
    <source>
        <dbReference type="EMBL" id="OIR21070.1"/>
    </source>
</evidence>
<feature type="domain" description="C-type lectin" evidence="2">
    <location>
        <begin position="356"/>
        <end position="457"/>
    </location>
</feature>
<organism evidence="3 4">
    <name type="scientific">Marine Group III euryarchaeote CG-Epi1</name>
    <dbReference type="NCBI Taxonomy" id="1888995"/>
    <lineage>
        <taxon>Archaea</taxon>
        <taxon>Methanobacteriati</taxon>
        <taxon>Thermoplasmatota</taxon>
        <taxon>Thermoplasmata</taxon>
        <taxon>Candidatus Thermoprofundales</taxon>
    </lineage>
</organism>
<sequence length="609" mass="69117">MSRVFLALFLVASLVSGVLFFTPNYSAEYDEEYYEYQPFLQYDFNLHELDLKNYDENDTEEFSGHVYMRREYSNEESETFRKLLVKNYQLFVLDEQYRKDVSIILDDVANGTVDADDAIATISNLTSSYDGKAKVLINENATFNNLITLEMVSWVRDNFLIESMTDGVPRGLMSQRIVNVNESIGSSDSTVEKIDAIHHEMLNDHYNQPEEVVSDGPILAINGINAVWDDWEFESVGPTSSLIGSFSDNSDDRLWIGQWMHVSFPNSSHTPGNHSLTFEWPDEDFKGKETNFHFGLGYGEVFTNIESESTNVWPHETDNYYKPPYGWIGFSAENGTVGKLEATFGQGFPNYAAYDWHEAVEYAETLTYEGVNGHLATITSKEEAELIFSLLDGQSYWLGGFHNMDNPNYQEPEGGWEWVTGENFSNDFWAEGEPNEAGPEDCLEVWGFDKVLNDNRCHLDWTGIVVEFEMNGTNHYEALIPQWVWDDKNGTDVLTYVKANPLTDDERNEILKEEGDPDADNDGIVDQFDEDDDNDGILDENDMDDDNDGIDDDSDRCPGTPVGESVDIEGCSSSQILKEVTEDGNIPGFNFALALLSVLIIAYNRKERH</sequence>
<dbReference type="Proteomes" id="UP000183080">
    <property type="component" value="Unassembled WGS sequence"/>
</dbReference>
<evidence type="ECO:0000256" key="1">
    <source>
        <dbReference type="SAM" id="MobiDB-lite"/>
    </source>
</evidence>
<dbReference type="SMART" id="SM00034">
    <property type="entry name" value="CLECT"/>
    <property type="match status" value="1"/>
</dbReference>
<dbReference type="InterPro" id="IPR016186">
    <property type="entry name" value="C-type_lectin-like/link_sf"/>
</dbReference>
<feature type="compositionally biased region" description="Acidic residues" evidence="1">
    <location>
        <begin position="515"/>
        <end position="554"/>
    </location>
</feature>
<dbReference type="Gene3D" id="3.10.100.10">
    <property type="entry name" value="Mannose-Binding Protein A, subunit A"/>
    <property type="match status" value="1"/>
</dbReference>
<gene>
    <name evidence="3" type="ORF">BD935_03440</name>
</gene>
<dbReference type="PROSITE" id="PS50041">
    <property type="entry name" value="C_TYPE_LECTIN_2"/>
    <property type="match status" value="1"/>
</dbReference>
<dbReference type="Pfam" id="PF00059">
    <property type="entry name" value="Lectin_C"/>
    <property type="match status" value="1"/>
</dbReference>
<dbReference type="CDD" id="cd00037">
    <property type="entry name" value="CLECT"/>
    <property type="match status" value="1"/>
</dbReference>
<proteinExistence type="predicted"/>
<dbReference type="AlphaFoldDB" id="A0A1J5U9X5"/>
<protein>
    <recommendedName>
        <fullName evidence="2">C-type lectin domain-containing protein</fullName>
    </recommendedName>
</protein>
<dbReference type="EMBL" id="MIZA01000002">
    <property type="protein sequence ID" value="OIR21070.1"/>
    <property type="molecule type" value="Genomic_DNA"/>
</dbReference>
<dbReference type="InterPro" id="IPR001304">
    <property type="entry name" value="C-type_lectin-like"/>
</dbReference>
<reference evidence="3 4" key="1">
    <citation type="submission" date="2016-08" db="EMBL/GenBank/DDBJ databases">
        <title>New Insights into Marine Group III Euryarchaeota, from dark to light.</title>
        <authorList>
            <person name="Haro-Moreno J.M."/>
            <person name="Rodriguez-Valera F."/>
            <person name="Lopez-Garcia P."/>
            <person name="Moreira D."/>
            <person name="Martin-Cuadrado A.B."/>
        </authorList>
    </citation>
    <scope>NUCLEOTIDE SEQUENCE [LARGE SCALE GENOMIC DNA]</scope>
    <source>
        <strain evidence="3">CG-Epi1</strain>
    </source>
</reference>
<evidence type="ECO:0000259" key="2">
    <source>
        <dbReference type="PROSITE" id="PS50041"/>
    </source>
</evidence>